<protein>
    <submittedName>
        <fullName evidence="1">Uncharacterized protein</fullName>
    </submittedName>
</protein>
<evidence type="ECO:0000313" key="1">
    <source>
        <dbReference type="EMBL" id="KAF6828673.1"/>
    </source>
</evidence>
<comment type="caution">
    <text evidence="1">The sequence shown here is derived from an EMBL/GenBank/DDBJ whole genome shotgun (WGS) entry which is preliminary data.</text>
</comment>
<dbReference type="Proteomes" id="UP000639643">
    <property type="component" value="Unassembled WGS sequence"/>
</dbReference>
<gene>
    <name evidence="1" type="ORF">CMUS01_08484</name>
</gene>
<evidence type="ECO:0000313" key="2">
    <source>
        <dbReference type="Proteomes" id="UP000639643"/>
    </source>
</evidence>
<accession>A0A8H6KCB8</accession>
<reference evidence="1" key="1">
    <citation type="journal article" date="2020" name="Phytopathology">
        <title>Genome Sequence Resources of Colletotrichum truncatum, C. plurivorum, C. musicola, and C. sojae: Four Species Pathogenic to Soybean (Glycine max).</title>
        <authorList>
            <person name="Rogerio F."/>
            <person name="Boufleur T.R."/>
            <person name="Ciampi-Guillardi M."/>
            <person name="Sukno S.A."/>
            <person name="Thon M.R."/>
            <person name="Massola Junior N.S."/>
            <person name="Baroncelli R."/>
        </authorList>
    </citation>
    <scope>NUCLEOTIDE SEQUENCE</scope>
    <source>
        <strain evidence="1">LFN0074</strain>
    </source>
</reference>
<dbReference type="AlphaFoldDB" id="A0A8H6KCB8"/>
<dbReference type="EMBL" id="WIGM01000331">
    <property type="protein sequence ID" value="KAF6828673.1"/>
    <property type="molecule type" value="Genomic_DNA"/>
</dbReference>
<organism evidence="1 2">
    <name type="scientific">Colletotrichum musicola</name>
    <dbReference type="NCBI Taxonomy" id="2175873"/>
    <lineage>
        <taxon>Eukaryota</taxon>
        <taxon>Fungi</taxon>
        <taxon>Dikarya</taxon>
        <taxon>Ascomycota</taxon>
        <taxon>Pezizomycotina</taxon>
        <taxon>Sordariomycetes</taxon>
        <taxon>Hypocreomycetidae</taxon>
        <taxon>Glomerellales</taxon>
        <taxon>Glomerellaceae</taxon>
        <taxon>Colletotrichum</taxon>
        <taxon>Colletotrichum orchidearum species complex</taxon>
    </lineage>
</organism>
<keyword evidence="2" id="KW-1185">Reference proteome</keyword>
<proteinExistence type="predicted"/>
<name>A0A8H6KCB8_9PEZI</name>
<dbReference type="OrthoDB" id="5062850at2759"/>
<sequence>MSVVKGRCDEIYKFYVSADGGYVLDTDCFSTGRLKRAASCAIDFSLQLTCKQVSREMEGVALRENTVTFTTLHSPELNLLTARFKDFKEQLDEIRHNLFQFSGHTITDAVYTELCDAFPHFTGVLDRLRAECDPTNLPEANHSGPYGKAASVYREFFETALQAIFFRCPGGAEAIDRYWTVEKTRGWGGGHISPALTIQCPAQDWCIPSENDLASLAA</sequence>